<keyword evidence="10" id="KW-0498">Mitosis</keyword>
<feature type="region of interest" description="Disordered" evidence="19">
    <location>
        <begin position="211"/>
        <end position="241"/>
    </location>
</feature>
<dbReference type="PANTHER" id="PTHR46024:SF3">
    <property type="entry name" value="HISTONE-LYSINE N-METHYLTRANSFERASE SETDB2"/>
    <property type="match status" value="1"/>
</dbReference>
<evidence type="ECO:0000256" key="2">
    <source>
        <dbReference type="ARBA" id="ARBA00004286"/>
    </source>
</evidence>
<keyword evidence="6" id="KW-0132">Cell division</keyword>
<dbReference type="InterPro" id="IPR001214">
    <property type="entry name" value="SET_dom"/>
</dbReference>
<evidence type="ECO:0000256" key="1">
    <source>
        <dbReference type="ARBA" id="ARBA00004123"/>
    </source>
</evidence>
<evidence type="ECO:0000256" key="11">
    <source>
        <dbReference type="ARBA" id="ARBA00022833"/>
    </source>
</evidence>
<evidence type="ECO:0000256" key="10">
    <source>
        <dbReference type="ARBA" id="ARBA00022776"/>
    </source>
</evidence>
<keyword evidence="12" id="KW-0156">Chromatin regulator</keyword>
<dbReference type="Ensembl" id="ENSSORT00005022286.1">
    <property type="protein sequence ID" value="ENSSORP00005021640.1"/>
    <property type="gene ID" value="ENSSORG00005010582.1"/>
</dbReference>
<feature type="domain" description="Post-SET" evidence="23">
    <location>
        <begin position="546"/>
        <end position="562"/>
    </location>
</feature>
<comment type="subcellular location">
    <subcellularLocation>
        <location evidence="2">Chromosome</location>
    </subcellularLocation>
    <subcellularLocation>
        <location evidence="1">Nucleus</location>
    </subcellularLocation>
</comment>
<evidence type="ECO:0000256" key="3">
    <source>
        <dbReference type="ARBA" id="ARBA00022454"/>
    </source>
</evidence>
<evidence type="ECO:0000256" key="9">
    <source>
        <dbReference type="ARBA" id="ARBA00022723"/>
    </source>
</evidence>
<dbReference type="SUPFAM" id="SSF82199">
    <property type="entry name" value="SET domain"/>
    <property type="match status" value="1"/>
</dbReference>
<evidence type="ECO:0000259" key="22">
    <source>
        <dbReference type="PROSITE" id="PS50867"/>
    </source>
</evidence>
<keyword evidence="9" id="KW-0479">Metal-binding</keyword>
<dbReference type="Proteomes" id="UP000472271">
    <property type="component" value="Unassembled WGS sequence"/>
</dbReference>
<dbReference type="SMART" id="SM00317">
    <property type="entry name" value="SET"/>
    <property type="match status" value="1"/>
</dbReference>
<keyword evidence="20" id="KW-1133">Transmembrane helix</keyword>
<accession>A0A672ZWH8</accession>
<keyword evidence="7" id="KW-0808">Transferase</keyword>
<dbReference type="EC" id="2.1.1.366" evidence="15"/>
<proteinExistence type="predicted"/>
<dbReference type="PANTHER" id="PTHR46024">
    <property type="entry name" value="HISTONE-LYSINE N-METHYLTRANSFERASE EGGLESS"/>
    <property type="match status" value="1"/>
</dbReference>
<feature type="compositionally biased region" description="Low complexity" evidence="19">
    <location>
        <begin position="416"/>
        <end position="427"/>
    </location>
</feature>
<dbReference type="SMART" id="SM00391">
    <property type="entry name" value="MBD"/>
    <property type="match status" value="1"/>
</dbReference>
<evidence type="ECO:0000259" key="23">
    <source>
        <dbReference type="PROSITE" id="PS50868"/>
    </source>
</evidence>
<evidence type="ECO:0000256" key="5">
    <source>
        <dbReference type="ARBA" id="ARBA00022603"/>
    </source>
</evidence>
<keyword evidence="25" id="KW-1185">Reference proteome</keyword>
<name>A0A672ZWH8_9TELE</name>
<keyword evidence="11" id="KW-0862">Zinc</keyword>
<evidence type="ECO:0000256" key="12">
    <source>
        <dbReference type="ARBA" id="ARBA00022853"/>
    </source>
</evidence>
<dbReference type="InterPro" id="IPR001739">
    <property type="entry name" value="Methyl_CpG_DNA-bd"/>
</dbReference>
<dbReference type="InterPro" id="IPR003616">
    <property type="entry name" value="Post-SET_dom"/>
</dbReference>
<evidence type="ECO:0000256" key="8">
    <source>
        <dbReference type="ARBA" id="ARBA00022691"/>
    </source>
</evidence>
<evidence type="ECO:0000256" key="15">
    <source>
        <dbReference type="ARBA" id="ARBA00039052"/>
    </source>
</evidence>
<dbReference type="PROSITE" id="PS50868">
    <property type="entry name" value="POST_SET"/>
    <property type="match status" value="1"/>
</dbReference>
<feature type="domain" description="Pre-SET" evidence="22">
    <location>
        <begin position="270"/>
        <end position="331"/>
    </location>
</feature>
<dbReference type="Pfam" id="PF00856">
    <property type="entry name" value="SET"/>
    <property type="match status" value="1"/>
</dbReference>
<sequence length="582" mass="63975">MASDKGQPMLGSAPTAAVHMLLLLLLFICVCVCALTEYVQGLKLLEALDWSVVSPPISSSVVQVVIGSGKPSVTMTMKKRTDTAQNTPRLLPGWYRTCLRPQAVLGVGCHGNCLLSLSLQTCLPSLPSMPQCTPLFWGQNPLRIPLLCGFRRLPEGAEPVKKEGCNVTYRAPCGWSLRNHNDVMKFLLATDSYDVLQVDFFTFNPSVRLDTPPGPAGPRHPELDLSRGAEPTPVELVGGEGGTRPADFRYRKERWPHGCFLSRGAALFNVCCDCTDGCSDAQSCACVNMTTGGRHYQHHRLSQPVPSGLYECGPWCSCDRARCQNRLVQRGIRLRLQVFHTDGRGWGVRCRDDVDCGTFVCIYAGVILQRIQSPLEAPPPKLTRADLPSDDEVEVVTEWLAPPVLEGWSNPPPPASAGTPTSEATPPLHVPVIQRPPDANATTANTSEQDKVSVTSELEQMDWTPEREGERGRERGRVVCFCLCVFVSVFVFHSCEPNLFIQNVFTDSHDPAFPVIAFFTRRSAGSELFWDYSADTLSFASSLQKQEVPCLCRSDGCRGTFTVEDNLCEVCEFKGQGSMEAE</sequence>
<evidence type="ECO:0000256" key="20">
    <source>
        <dbReference type="SAM" id="Phobius"/>
    </source>
</evidence>
<dbReference type="SUPFAM" id="SSF54171">
    <property type="entry name" value="DNA-binding domain"/>
    <property type="match status" value="1"/>
</dbReference>
<evidence type="ECO:0000256" key="19">
    <source>
        <dbReference type="SAM" id="MobiDB-lite"/>
    </source>
</evidence>
<evidence type="ECO:0000256" key="4">
    <source>
        <dbReference type="ARBA" id="ARBA00022473"/>
    </source>
</evidence>
<evidence type="ECO:0000256" key="17">
    <source>
        <dbReference type="ARBA" id="ARBA00042995"/>
    </source>
</evidence>
<dbReference type="Pfam" id="PF01429">
    <property type="entry name" value="MBD"/>
    <property type="match status" value="1"/>
</dbReference>
<dbReference type="GO" id="GO:0032259">
    <property type="term" value="P:methylation"/>
    <property type="evidence" value="ECO:0007669"/>
    <property type="project" value="UniProtKB-KW"/>
</dbReference>
<keyword evidence="3" id="KW-0158">Chromosome</keyword>
<keyword evidence="20" id="KW-0812">Transmembrane</keyword>
<evidence type="ECO:0000313" key="25">
    <source>
        <dbReference type="Proteomes" id="UP000472271"/>
    </source>
</evidence>
<evidence type="ECO:0000256" key="14">
    <source>
        <dbReference type="ARBA" id="ARBA00023306"/>
    </source>
</evidence>
<reference evidence="24" key="2">
    <citation type="submission" date="2025-09" db="UniProtKB">
        <authorList>
            <consortium name="Ensembl"/>
        </authorList>
    </citation>
    <scope>IDENTIFICATION</scope>
</reference>
<dbReference type="GO" id="GO:0010629">
    <property type="term" value="P:negative regulation of gene expression"/>
    <property type="evidence" value="ECO:0007669"/>
    <property type="project" value="TreeGrafter"/>
</dbReference>
<dbReference type="InParanoid" id="A0A672ZWH8"/>
<dbReference type="SMART" id="SM00468">
    <property type="entry name" value="PreSET"/>
    <property type="match status" value="1"/>
</dbReference>
<keyword evidence="8" id="KW-0949">S-adenosyl-L-methionine</keyword>
<dbReference type="InterPro" id="IPR051516">
    <property type="entry name" value="SETDB_methyltransferase"/>
</dbReference>
<dbReference type="InterPro" id="IPR016177">
    <property type="entry name" value="DNA-bd_dom_sf"/>
</dbReference>
<evidence type="ECO:0000256" key="6">
    <source>
        <dbReference type="ARBA" id="ARBA00022618"/>
    </source>
</evidence>
<dbReference type="AlphaFoldDB" id="A0A672ZWH8"/>
<feature type="region of interest" description="Disordered" evidence="19">
    <location>
        <begin position="404"/>
        <end position="469"/>
    </location>
</feature>
<keyword evidence="14" id="KW-0131">Cell cycle</keyword>
<dbReference type="GO" id="GO:0070828">
    <property type="term" value="P:heterochromatin organization"/>
    <property type="evidence" value="ECO:0007669"/>
    <property type="project" value="TreeGrafter"/>
</dbReference>
<dbReference type="PROSITE" id="PS50280">
    <property type="entry name" value="SET"/>
    <property type="match status" value="1"/>
</dbReference>
<organism evidence="24 25">
    <name type="scientific">Sphaeramia orbicularis</name>
    <name type="common">orbiculate cardinalfish</name>
    <dbReference type="NCBI Taxonomy" id="375764"/>
    <lineage>
        <taxon>Eukaryota</taxon>
        <taxon>Metazoa</taxon>
        <taxon>Chordata</taxon>
        <taxon>Craniata</taxon>
        <taxon>Vertebrata</taxon>
        <taxon>Euteleostomi</taxon>
        <taxon>Actinopterygii</taxon>
        <taxon>Neopterygii</taxon>
        <taxon>Teleostei</taxon>
        <taxon>Neoteleostei</taxon>
        <taxon>Acanthomorphata</taxon>
        <taxon>Gobiaria</taxon>
        <taxon>Kurtiformes</taxon>
        <taxon>Apogonoidei</taxon>
        <taxon>Apogonidae</taxon>
        <taxon>Apogoninae</taxon>
        <taxon>Sphaeramia</taxon>
    </lineage>
</organism>
<evidence type="ECO:0000256" key="7">
    <source>
        <dbReference type="ARBA" id="ARBA00022679"/>
    </source>
</evidence>
<dbReference type="GO" id="GO:0140947">
    <property type="term" value="F:histone H3K9me2 methyltransferase activity"/>
    <property type="evidence" value="ECO:0007669"/>
    <property type="project" value="UniProtKB-EC"/>
</dbReference>
<dbReference type="GO" id="GO:0008270">
    <property type="term" value="F:zinc ion binding"/>
    <property type="evidence" value="ECO:0007669"/>
    <property type="project" value="InterPro"/>
</dbReference>
<dbReference type="GO" id="GO:0051301">
    <property type="term" value="P:cell division"/>
    <property type="evidence" value="ECO:0007669"/>
    <property type="project" value="UniProtKB-KW"/>
</dbReference>
<keyword evidence="4" id="KW-0217">Developmental protein</keyword>
<dbReference type="InterPro" id="IPR007728">
    <property type="entry name" value="Pre-SET_dom"/>
</dbReference>
<protein>
    <recommendedName>
        <fullName evidence="16">Histone-lysine N-methyltransferase SETDB2</fullName>
        <ecNumber evidence="15">2.1.1.366</ecNumber>
    </recommendedName>
    <alternativeName>
        <fullName evidence="17">SET domain bifurcated 2</fullName>
    </alternativeName>
</protein>
<evidence type="ECO:0000259" key="21">
    <source>
        <dbReference type="PROSITE" id="PS50280"/>
    </source>
</evidence>
<dbReference type="Gene3D" id="2.170.270.10">
    <property type="entry name" value="SET domain"/>
    <property type="match status" value="2"/>
</dbReference>
<feature type="transmembrane region" description="Helical" evidence="20">
    <location>
        <begin position="16"/>
        <end position="35"/>
    </location>
</feature>
<evidence type="ECO:0000256" key="13">
    <source>
        <dbReference type="ARBA" id="ARBA00023242"/>
    </source>
</evidence>
<evidence type="ECO:0000256" key="18">
    <source>
        <dbReference type="ARBA" id="ARBA00049087"/>
    </source>
</evidence>
<dbReference type="GO" id="GO:0005694">
    <property type="term" value="C:chromosome"/>
    <property type="evidence" value="ECO:0007669"/>
    <property type="project" value="UniProtKB-SubCell"/>
</dbReference>
<feature type="compositionally biased region" description="Polar residues" evidence="19">
    <location>
        <begin position="440"/>
        <end position="458"/>
    </location>
</feature>
<feature type="domain" description="SET" evidence="21">
    <location>
        <begin position="334"/>
        <end position="533"/>
    </location>
</feature>
<dbReference type="GO" id="GO:0003677">
    <property type="term" value="F:DNA binding"/>
    <property type="evidence" value="ECO:0007669"/>
    <property type="project" value="InterPro"/>
</dbReference>
<dbReference type="PROSITE" id="PS50867">
    <property type="entry name" value="PRE_SET"/>
    <property type="match status" value="1"/>
</dbReference>
<keyword evidence="5" id="KW-0489">Methyltransferase</keyword>
<dbReference type="GO" id="GO:0005634">
    <property type="term" value="C:nucleus"/>
    <property type="evidence" value="ECO:0007669"/>
    <property type="project" value="UniProtKB-SubCell"/>
</dbReference>
<reference evidence="24" key="1">
    <citation type="submission" date="2025-08" db="UniProtKB">
        <authorList>
            <consortium name="Ensembl"/>
        </authorList>
    </citation>
    <scope>IDENTIFICATION</scope>
</reference>
<dbReference type="Pfam" id="PF05033">
    <property type="entry name" value="Pre-SET"/>
    <property type="match status" value="1"/>
</dbReference>
<comment type="catalytic activity">
    <reaction evidence="18">
        <text>N(6),N(6)-dimethyl-L-lysyl(9)-[histone H3] + S-adenosyl-L-methionine = N(6),N(6),N(6)-trimethyl-L-lysyl(9)-[histone H3] + S-adenosyl-L-homocysteine + H(+)</text>
        <dbReference type="Rhea" id="RHEA:60288"/>
        <dbReference type="Rhea" id="RHEA-COMP:15538"/>
        <dbReference type="Rhea" id="RHEA-COMP:15541"/>
        <dbReference type="ChEBI" id="CHEBI:15378"/>
        <dbReference type="ChEBI" id="CHEBI:57856"/>
        <dbReference type="ChEBI" id="CHEBI:59789"/>
        <dbReference type="ChEBI" id="CHEBI:61961"/>
        <dbReference type="ChEBI" id="CHEBI:61976"/>
        <dbReference type="EC" id="2.1.1.366"/>
    </reaction>
</comment>
<dbReference type="InterPro" id="IPR046341">
    <property type="entry name" value="SET_dom_sf"/>
</dbReference>
<keyword evidence="13" id="KW-0539">Nucleus</keyword>
<evidence type="ECO:0000313" key="24">
    <source>
        <dbReference type="Ensembl" id="ENSSORP00005021640.1"/>
    </source>
</evidence>
<evidence type="ECO:0000256" key="16">
    <source>
        <dbReference type="ARBA" id="ARBA00040299"/>
    </source>
</evidence>
<keyword evidence="20" id="KW-0472">Membrane</keyword>